<gene>
    <name evidence="7" type="primary">ecfT_4</name>
    <name evidence="7" type="ORF">SPACI_051260</name>
</gene>
<keyword evidence="8" id="KW-1185">Reference proteome</keyword>
<evidence type="ECO:0000256" key="1">
    <source>
        <dbReference type="ARBA" id="ARBA00004651"/>
    </source>
</evidence>
<dbReference type="EMBL" id="CP155571">
    <property type="protein sequence ID" value="XFO75015.1"/>
    <property type="molecule type" value="Genomic_DNA"/>
</dbReference>
<evidence type="ECO:0000256" key="5">
    <source>
        <dbReference type="ARBA" id="ARBA00023136"/>
    </source>
</evidence>
<proteinExistence type="predicted"/>
<evidence type="ECO:0000313" key="8">
    <source>
        <dbReference type="Proteomes" id="UP000216052"/>
    </source>
</evidence>
<feature type="transmembrane region" description="Helical" evidence="6">
    <location>
        <begin position="116"/>
        <end position="134"/>
    </location>
</feature>
<protein>
    <submittedName>
        <fullName evidence="7">Energy-coupling factor transporter transmembrane protein EcfT</fullName>
    </submittedName>
</protein>
<dbReference type="Proteomes" id="UP000216052">
    <property type="component" value="Chromosome"/>
</dbReference>
<dbReference type="CDD" id="cd16914">
    <property type="entry name" value="EcfT"/>
    <property type="match status" value="1"/>
</dbReference>
<feature type="transmembrane region" description="Helical" evidence="6">
    <location>
        <begin position="79"/>
        <end position="96"/>
    </location>
</feature>
<sequence>MLKIEANWIDLRYLDALASQNTFIHRLNPCVKLLATLVFILAVTSFPKYEITGLFPFFLFPAVLLAAGNLPTAPILKRLLLVAPFVLFIGIFNPLFDHTPVTKIGSVMVTGGWVSFFSITIRLCLTITSALILVATTGIDAIGSALLKLGVPKIIVVQLLFMYRYLHVLVEEFVRSATAYSLRSFHGDGIRFRAWGSLLGQLLIRSIDRANRIYQSMLCRGFDGEVRLLRASTFTSADAGYFAFWLVFFVLIRLFDIPELLGKLLMGVYK</sequence>
<evidence type="ECO:0000256" key="6">
    <source>
        <dbReference type="SAM" id="Phobius"/>
    </source>
</evidence>
<evidence type="ECO:0000256" key="3">
    <source>
        <dbReference type="ARBA" id="ARBA00022692"/>
    </source>
</evidence>
<dbReference type="InterPro" id="IPR003339">
    <property type="entry name" value="ABC/ECF_trnsptr_transmembrane"/>
</dbReference>
<keyword evidence="2" id="KW-1003">Cell membrane</keyword>
<evidence type="ECO:0000313" key="7">
    <source>
        <dbReference type="EMBL" id="XFO75015.1"/>
    </source>
</evidence>
<dbReference type="InterPro" id="IPR012809">
    <property type="entry name" value="ECF_CbiQ"/>
</dbReference>
<reference evidence="7" key="1">
    <citation type="submission" date="2024-05" db="EMBL/GenBank/DDBJ databases">
        <title>Isolation and characterization of Sporomusa carbonis sp. nov., a carboxydotrophic hydrogenogen in the genus of Sporomusa isolated from a charcoal burning pile.</title>
        <authorList>
            <person name="Boeer T."/>
            <person name="Rosenbaum F."/>
            <person name="Eysell L."/>
            <person name="Mueller V."/>
            <person name="Daniel R."/>
            <person name="Poehlein A."/>
        </authorList>
    </citation>
    <scope>NUCLEOTIDE SEQUENCE [LARGE SCALE GENOMIC DNA]</scope>
    <source>
        <strain evidence="7">DSM 3132</strain>
    </source>
</reference>
<feature type="transmembrane region" description="Helical" evidence="6">
    <location>
        <begin position="53"/>
        <end position="72"/>
    </location>
</feature>
<comment type="subcellular location">
    <subcellularLocation>
        <location evidence="1">Cell membrane</location>
        <topology evidence="1">Multi-pass membrane protein</topology>
    </subcellularLocation>
</comment>
<keyword evidence="5 6" id="KW-0472">Membrane</keyword>
<dbReference type="NCBIfam" id="TIGR02454">
    <property type="entry name" value="ECF_T_CbiQ"/>
    <property type="match status" value="1"/>
</dbReference>
<dbReference type="PANTHER" id="PTHR34857:SF2">
    <property type="entry name" value="SLL0384 PROTEIN"/>
    <property type="match status" value="1"/>
</dbReference>
<evidence type="ECO:0000256" key="2">
    <source>
        <dbReference type="ARBA" id="ARBA00022475"/>
    </source>
</evidence>
<dbReference type="Pfam" id="PF02361">
    <property type="entry name" value="CbiQ"/>
    <property type="match status" value="1"/>
</dbReference>
<keyword evidence="4 6" id="KW-1133">Transmembrane helix</keyword>
<keyword evidence="3 6" id="KW-0812">Transmembrane</keyword>
<feature type="transmembrane region" description="Helical" evidence="6">
    <location>
        <begin position="239"/>
        <end position="256"/>
    </location>
</feature>
<dbReference type="RefSeq" id="WP_093795526.1">
    <property type="nucleotide sequence ID" value="NZ_CP155571.1"/>
</dbReference>
<dbReference type="InterPro" id="IPR051611">
    <property type="entry name" value="ECF_transporter_component"/>
</dbReference>
<name>A0ABZ3JA51_SPOA4</name>
<dbReference type="PANTHER" id="PTHR34857">
    <property type="entry name" value="SLL0384 PROTEIN"/>
    <property type="match status" value="1"/>
</dbReference>
<feature type="transmembrane region" description="Helical" evidence="6">
    <location>
        <begin position="30"/>
        <end position="47"/>
    </location>
</feature>
<organism evidence="7 8">
    <name type="scientific">Sporomusa acidovorans (strain ATCC 49682 / DSM 3132 / Mol)</name>
    <dbReference type="NCBI Taxonomy" id="1123286"/>
    <lineage>
        <taxon>Bacteria</taxon>
        <taxon>Bacillati</taxon>
        <taxon>Bacillota</taxon>
        <taxon>Negativicutes</taxon>
        <taxon>Selenomonadales</taxon>
        <taxon>Sporomusaceae</taxon>
        <taxon>Sporomusa</taxon>
    </lineage>
</organism>
<evidence type="ECO:0000256" key="4">
    <source>
        <dbReference type="ARBA" id="ARBA00022989"/>
    </source>
</evidence>
<accession>A0ABZ3JA51</accession>